<dbReference type="STRING" id="414048.SAMN04489864_104293"/>
<dbReference type="OrthoDB" id="9814657at2"/>
<evidence type="ECO:0000313" key="7">
    <source>
        <dbReference type="EMBL" id="SFH04959.1"/>
    </source>
</evidence>
<feature type="compositionally biased region" description="Basic and acidic residues" evidence="4">
    <location>
        <begin position="29"/>
        <end position="50"/>
    </location>
</feature>
<evidence type="ECO:0000259" key="6">
    <source>
        <dbReference type="Pfam" id="PF25954"/>
    </source>
</evidence>
<dbReference type="GO" id="GO:0016020">
    <property type="term" value="C:membrane"/>
    <property type="evidence" value="ECO:0007669"/>
    <property type="project" value="InterPro"/>
</dbReference>
<dbReference type="SUPFAM" id="SSF111369">
    <property type="entry name" value="HlyD-like secretion proteins"/>
    <property type="match status" value="1"/>
</dbReference>
<feature type="chain" id="PRO_5011492831" evidence="5">
    <location>
        <begin position="26"/>
        <end position="445"/>
    </location>
</feature>
<feature type="coiled-coil region" evidence="3">
    <location>
        <begin position="161"/>
        <end position="188"/>
    </location>
</feature>
<feature type="region of interest" description="Disordered" evidence="4">
    <location>
        <begin position="29"/>
        <end position="53"/>
    </location>
</feature>
<dbReference type="Gene3D" id="2.40.50.100">
    <property type="match status" value="1"/>
</dbReference>
<evidence type="ECO:0000256" key="5">
    <source>
        <dbReference type="SAM" id="SignalP"/>
    </source>
</evidence>
<evidence type="ECO:0000256" key="2">
    <source>
        <dbReference type="ARBA" id="ARBA00022448"/>
    </source>
</evidence>
<reference evidence="7 8" key="1">
    <citation type="submission" date="2016-10" db="EMBL/GenBank/DDBJ databases">
        <authorList>
            <person name="de Groot N.N."/>
        </authorList>
    </citation>
    <scope>NUCLEOTIDE SEQUENCE [LARGE SCALE GENOMIC DNA]</scope>
    <source>
        <strain evidence="7 8">DSM 18684</strain>
    </source>
</reference>
<dbReference type="PANTHER" id="PTHR30097:SF4">
    <property type="entry name" value="SLR6042 PROTEIN"/>
    <property type="match status" value="1"/>
</dbReference>
<dbReference type="RefSeq" id="WP_090993230.1">
    <property type="nucleotide sequence ID" value="NZ_FOPP01000004.1"/>
</dbReference>
<proteinExistence type="inferred from homology"/>
<dbReference type="Gene3D" id="2.40.30.170">
    <property type="match status" value="1"/>
</dbReference>
<dbReference type="EMBL" id="FOPP01000004">
    <property type="protein sequence ID" value="SFH04959.1"/>
    <property type="molecule type" value="Genomic_DNA"/>
</dbReference>
<gene>
    <name evidence="7" type="ORF">SAMN04489864_104293</name>
</gene>
<name>A0A1I2WWG0_9SPHI</name>
<evidence type="ECO:0000256" key="3">
    <source>
        <dbReference type="SAM" id="Coils"/>
    </source>
</evidence>
<dbReference type="GO" id="GO:0030313">
    <property type="term" value="C:cell envelope"/>
    <property type="evidence" value="ECO:0007669"/>
    <property type="project" value="TreeGrafter"/>
</dbReference>
<comment type="similarity">
    <text evidence="1">Belongs to the membrane fusion protein (MFP) (TC 8.A.1) family.</text>
</comment>
<sequence>MKFNINKITTIAVAAVLIFTFSACSNQKEADRDEHGANEEPKKEEAHEEETSTIATLTSEQIKTVGIALGSVEFKELTATIKANGNLSVPNNNKANATSLYGGVIKTLNVQIGNYVKKDQVIATIANPQFIQLQEEYLTAASKIIFAEQEVARQKELNEGNAGAKKNLQSATADLNSLRTRRASLQQQIQLMGINPGTLSNSNLKSSLAVISPSNGTISNVYAKIGSYIDVSSPVVEIVDNSSLHLDLQVFEKDLPQVKVGQTIHFTLTNNPTTEYDATVFSIGSSFENDSKTIAVHCRVNGNKTGLIDGMNITGIVSLSNVTTPAVPNDAIVNADGKYYVFVQTDKKSEDNHEEGEEGHDHKEGEKSDITEADKTDAKKLNEKKEHKDEKSNVSFEKIEVLKGVSNMGYTAVTFVTEVPKNAKIVVKGAFFVNAKLSNTGGHEH</sequence>
<feature type="signal peptide" evidence="5">
    <location>
        <begin position="1"/>
        <end position="25"/>
    </location>
</feature>
<organism evidence="7 8">
    <name type="scientific">Pedobacter insulae</name>
    <dbReference type="NCBI Taxonomy" id="414048"/>
    <lineage>
        <taxon>Bacteria</taxon>
        <taxon>Pseudomonadati</taxon>
        <taxon>Bacteroidota</taxon>
        <taxon>Sphingobacteriia</taxon>
        <taxon>Sphingobacteriales</taxon>
        <taxon>Sphingobacteriaceae</taxon>
        <taxon>Pedobacter</taxon>
    </lineage>
</organism>
<dbReference type="GO" id="GO:0022857">
    <property type="term" value="F:transmembrane transporter activity"/>
    <property type="evidence" value="ECO:0007669"/>
    <property type="project" value="InterPro"/>
</dbReference>
<dbReference type="AlphaFoldDB" id="A0A1I2WWG0"/>
<dbReference type="GO" id="GO:0060003">
    <property type="term" value="P:copper ion export"/>
    <property type="evidence" value="ECO:0007669"/>
    <property type="project" value="TreeGrafter"/>
</dbReference>
<protein>
    <submittedName>
        <fullName evidence="7">RND family efflux transporter, MFP subunit</fullName>
    </submittedName>
</protein>
<keyword evidence="2" id="KW-0813">Transport</keyword>
<dbReference type="Proteomes" id="UP000199666">
    <property type="component" value="Unassembled WGS sequence"/>
</dbReference>
<dbReference type="NCBIfam" id="TIGR01730">
    <property type="entry name" value="RND_mfp"/>
    <property type="match status" value="1"/>
</dbReference>
<dbReference type="InterPro" id="IPR058792">
    <property type="entry name" value="Beta-barrel_RND_2"/>
</dbReference>
<dbReference type="InterPro" id="IPR006143">
    <property type="entry name" value="RND_pump_MFP"/>
</dbReference>
<dbReference type="PROSITE" id="PS51257">
    <property type="entry name" value="PROKAR_LIPOPROTEIN"/>
    <property type="match status" value="1"/>
</dbReference>
<accession>A0A1I2WWG0</accession>
<feature type="domain" description="CusB-like beta-barrel" evidence="6">
    <location>
        <begin position="246"/>
        <end position="314"/>
    </location>
</feature>
<keyword evidence="3" id="KW-0175">Coiled coil</keyword>
<dbReference type="PANTHER" id="PTHR30097">
    <property type="entry name" value="CATION EFFLUX SYSTEM PROTEIN CUSB"/>
    <property type="match status" value="1"/>
</dbReference>
<feature type="compositionally biased region" description="Basic and acidic residues" evidence="4">
    <location>
        <begin position="359"/>
        <end position="393"/>
    </location>
</feature>
<evidence type="ECO:0000313" key="8">
    <source>
        <dbReference type="Proteomes" id="UP000199666"/>
    </source>
</evidence>
<dbReference type="GO" id="GO:0015679">
    <property type="term" value="P:plasma membrane copper ion transport"/>
    <property type="evidence" value="ECO:0007669"/>
    <property type="project" value="TreeGrafter"/>
</dbReference>
<dbReference type="InterPro" id="IPR051909">
    <property type="entry name" value="MFP_Cation_Efflux"/>
</dbReference>
<keyword evidence="8" id="KW-1185">Reference proteome</keyword>
<dbReference type="Pfam" id="PF25954">
    <property type="entry name" value="Beta-barrel_RND_2"/>
    <property type="match status" value="1"/>
</dbReference>
<evidence type="ECO:0000256" key="1">
    <source>
        <dbReference type="ARBA" id="ARBA00009477"/>
    </source>
</evidence>
<feature type="region of interest" description="Disordered" evidence="4">
    <location>
        <begin position="348"/>
        <end position="393"/>
    </location>
</feature>
<keyword evidence="5" id="KW-0732">Signal</keyword>
<evidence type="ECO:0000256" key="4">
    <source>
        <dbReference type="SAM" id="MobiDB-lite"/>
    </source>
</evidence>